<sequence length="478" mass="53188">MFEEAADLPRGEVKAYRTFAFPDALALPDHDPFFSMENAPSWITSHGLQLYLMYDDSVTPDSPWTADNASATQLKAYRGYILSDQYLGHPYFNPKPFEAYMSMMYGSFEDYRGRRQDSTPFSSRAPSRVASSVAGSRASSQVSFIPSSRASSPISFISDVMSRPPSAMSDHDFMEDHDSEFPNPDNLPASEKLLAPPVPDDQPAPNKGVGKGKAKRRAKAVGEFKITREHRVDVILDASTVESTWTVPRIPTAIHIDMSKCDKLTLADGRVLNLDTFIRSEDQDSWEGSGGHTAGDANTFGIFPDDLDKSILCRRCTFKCGGVDVCQLLDPDLFAGCERFEPDLEGMQDLWRHELDFNEQEAESVVGIIARFYTRIMNSTCRVKCADQPYSEQTHFVGCSNWSRNQKGKHLYFAIPQNVNADDLRFAMEHDGLLPPTHQNSNKNKTCVLTVVHPVLGSGTKRKSDSGAISGRLTKQPN</sequence>
<evidence type="ECO:0000256" key="1">
    <source>
        <dbReference type="SAM" id="MobiDB-lite"/>
    </source>
</evidence>
<comment type="caution">
    <text evidence="2">The sequence shown here is derived from an EMBL/GenBank/DDBJ whole genome shotgun (WGS) entry which is preliminary data.</text>
</comment>
<accession>A0AAD6X2Y8</accession>
<evidence type="ECO:0000313" key="2">
    <source>
        <dbReference type="EMBL" id="KAJ7032916.1"/>
    </source>
</evidence>
<keyword evidence="3" id="KW-1185">Reference proteome</keyword>
<name>A0AAD6X2Y8_9AGAR</name>
<feature type="compositionally biased region" description="Basic and acidic residues" evidence="1">
    <location>
        <begin position="169"/>
        <end position="180"/>
    </location>
</feature>
<reference evidence="2" key="1">
    <citation type="submission" date="2023-03" db="EMBL/GenBank/DDBJ databases">
        <title>Massive genome expansion in bonnet fungi (Mycena s.s.) driven by repeated elements and novel gene families across ecological guilds.</title>
        <authorList>
            <consortium name="Lawrence Berkeley National Laboratory"/>
            <person name="Harder C.B."/>
            <person name="Miyauchi S."/>
            <person name="Viragh M."/>
            <person name="Kuo A."/>
            <person name="Thoen E."/>
            <person name="Andreopoulos B."/>
            <person name="Lu D."/>
            <person name="Skrede I."/>
            <person name="Drula E."/>
            <person name="Henrissat B."/>
            <person name="Morin E."/>
            <person name="Kohler A."/>
            <person name="Barry K."/>
            <person name="LaButti K."/>
            <person name="Morin E."/>
            <person name="Salamov A."/>
            <person name="Lipzen A."/>
            <person name="Mereny Z."/>
            <person name="Hegedus B."/>
            <person name="Baldrian P."/>
            <person name="Stursova M."/>
            <person name="Weitz H."/>
            <person name="Taylor A."/>
            <person name="Grigoriev I.V."/>
            <person name="Nagy L.G."/>
            <person name="Martin F."/>
            <person name="Kauserud H."/>
        </authorList>
    </citation>
    <scope>NUCLEOTIDE SEQUENCE</scope>
    <source>
        <strain evidence="2">CBHHK200</strain>
    </source>
</reference>
<dbReference type="Proteomes" id="UP001218188">
    <property type="component" value="Unassembled WGS sequence"/>
</dbReference>
<dbReference type="EMBL" id="JARJCM010000069">
    <property type="protein sequence ID" value="KAJ7032916.1"/>
    <property type="molecule type" value="Genomic_DNA"/>
</dbReference>
<dbReference type="AlphaFoldDB" id="A0AAD6X2Y8"/>
<protein>
    <submittedName>
        <fullName evidence="2">Uncharacterized protein</fullName>
    </submittedName>
</protein>
<evidence type="ECO:0000313" key="3">
    <source>
        <dbReference type="Proteomes" id="UP001218188"/>
    </source>
</evidence>
<proteinExistence type="predicted"/>
<gene>
    <name evidence="2" type="ORF">C8F04DRAFT_1235089</name>
</gene>
<organism evidence="2 3">
    <name type="scientific">Mycena alexandri</name>
    <dbReference type="NCBI Taxonomy" id="1745969"/>
    <lineage>
        <taxon>Eukaryota</taxon>
        <taxon>Fungi</taxon>
        <taxon>Dikarya</taxon>
        <taxon>Basidiomycota</taxon>
        <taxon>Agaricomycotina</taxon>
        <taxon>Agaricomycetes</taxon>
        <taxon>Agaricomycetidae</taxon>
        <taxon>Agaricales</taxon>
        <taxon>Marasmiineae</taxon>
        <taxon>Mycenaceae</taxon>
        <taxon>Mycena</taxon>
    </lineage>
</organism>
<feature type="region of interest" description="Disordered" evidence="1">
    <location>
        <begin position="458"/>
        <end position="478"/>
    </location>
</feature>
<feature type="region of interest" description="Disordered" evidence="1">
    <location>
        <begin position="167"/>
        <end position="215"/>
    </location>
</feature>